<accession>A0A193GB26</accession>
<gene>
    <name evidence="1" type="ORF">BAU07_07855</name>
</gene>
<reference evidence="1 2" key="1">
    <citation type="submission" date="2016-06" db="EMBL/GenBank/DDBJ databases">
        <title>Complete genome sequences of Bordetella bronchialis and Bordetella flabilis.</title>
        <authorList>
            <person name="LiPuma J.J."/>
            <person name="Spilker T."/>
        </authorList>
    </citation>
    <scope>NUCLEOTIDE SEQUENCE [LARGE SCALE GENOMIC DNA]</scope>
    <source>
        <strain evidence="1 2">AU10664</strain>
    </source>
</reference>
<name>A0A193GB26_9BORD</name>
<dbReference type="EMBL" id="CP016172">
    <property type="protein sequence ID" value="ANN77035.1"/>
    <property type="molecule type" value="Genomic_DNA"/>
</dbReference>
<sequence>MPDQASACQDTPRPAIACPVRPRPIGRARTRGRLVVRLAAMWVAVWQRILPQGGPRPLHYMSEAELCDIGASAELRARIEAVREFERHQSGSPYYF</sequence>
<dbReference type="AlphaFoldDB" id="A0A193GB26"/>
<evidence type="ECO:0000313" key="1">
    <source>
        <dbReference type="EMBL" id="ANN77035.1"/>
    </source>
</evidence>
<proteinExistence type="predicted"/>
<evidence type="ECO:0000313" key="2">
    <source>
        <dbReference type="Proteomes" id="UP000091926"/>
    </source>
</evidence>
<protein>
    <submittedName>
        <fullName evidence="1">Uncharacterized protein</fullName>
    </submittedName>
</protein>
<keyword evidence="2" id="KW-1185">Reference proteome</keyword>
<dbReference type="KEGG" id="bfz:BAU07_07855"/>
<organism evidence="1 2">
    <name type="scientific">Bordetella flabilis</name>
    <dbReference type="NCBI Taxonomy" id="463014"/>
    <lineage>
        <taxon>Bacteria</taxon>
        <taxon>Pseudomonadati</taxon>
        <taxon>Pseudomonadota</taxon>
        <taxon>Betaproteobacteria</taxon>
        <taxon>Burkholderiales</taxon>
        <taxon>Alcaligenaceae</taxon>
        <taxon>Bordetella</taxon>
    </lineage>
</organism>
<dbReference type="Proteomes" id="UP000091926">
    <property type="component" value="Chromosome"/>
</dbReference>